<dbReference type="CDD" id="cd03801">
    <property type="entry name" value="GT4_PimA-like"/>
    <property type="match status" value="1"/>
</dbReference>
<dbReference type="GO" id="GO:0009103">
    <property type="term" value="P:lipopolysaccharide biosynthetic process"/>
    <property type="evidence" value="ECO:0007669"/>
    <property type="project" value="TreeGrafter"/>
</dbReference>
<dbReference type="OrthoDB" id="525353at2"/>
<evidence type="ECO:0000259" key="2">
    <source>
        <dbReference type="Pfam" id="PF00534"/>
    </source>
</evidence>
<organism evidence="3 4">
    <name type="scientific">Kandleria vitulina</name>
    <dbReference type="NCBI Taxonomy" id="1630"/>
    <lineage>
        <taxon>Bacteria</taxon>
        <taxon>Bacillati</taxon>
        <taxon>Bacillota</taxon>
        <taxon>Erysipelotrichia</taxon>
        <taxon>Erysipelotrichales</taxon>
        <taxon>Coprobacillaceae</taxon>
        <taxon>Kandleria</taxon>
    </lineage>
</organism>
<proteinExistence type="predicted"/>
<dbReference type="Pfam" id="PF00534">
    <property type="entry name" value="Glycos_transf_1"/>
    <property type="match status" value="1"/>
</dbReference>
<dbReference type="PANTHER" id="PTHR46401:SF2">
    <property type="entry name" value="GLYCOSYLTRANSFERASE WBBK-RELATED"/>
    <property type="match status" value="1"/>
</dbReference>
<feature type="domain" description="Glycosyl transferase family 1" evidence="2">
    <location>
        <begin position="185"/>
        <end position="327"/>
    </location>
</feature>
<protein>
    <submittedName>
        <fullName evidence="3">Glycosyltransferase involved in cell wall bisynthesis</fullName>
    </submittedName>
</protein>
<dbReference type="SUPFAM" id="SSF53756">
    <property type="entry name" value="UDP-Glycosyltransferase/glycogen phosphorylase"/>
    <property type="match status" value="1"/>
</dbReference>
<accession>A0A1H2V1W7</accession>
<dbReference type="RefSeq" id="WP_074686832.1">
    <property type="nucleotide sequence ID" value="NZ_FNNF01000027.1"/>
</dbReference>
<keyword evidence="1 3" id="KW-0808">Transferase</keyword>
<dbReference type="Proteomes" id="UP000182429">
    <property type="component" value="Unassembled WGS sequence"/>
</dbReference>
<dbReference type="EMBL" id="FNNF01000027">
    <property type="protein sequence ID" value="SDW61904.1"/>
    <property type="molecule type" value="Genomic_DNA"/>
</dbReference>
<evidence type="ECO:0000313" key="4">
    <source>
        <dbReference type="Proteomes" id="UP000182429"/>
    </source>
</evidence>
<sequence length="351" mass="39765">MKISFVLPHESVKIYGGFKVVFEYANKLAECGHEVVIYFMTERFMTNYAIPITLKKALVKTVVKYTPKWFKLNPKIKKVSLWDKNDVENADVIIATAIRTAFFVKDLSNSKGKKFYFIQGFENWKYSDDQVFETYAFGFTNIAVSKWLKELVDTHSNKESYLVSNSVDETIFNCHNPIESRTPHSIVMHYRSEPLKGAKYAFEVIEKLQKKYSDLSVTVISTEKAPSNLPSNVNYVYKASPEEIAAINNESSVFLCTTIEEGFGLPGLEALACGCVLVSTRYKGVLEYAVDGTNSILCDVKDVDALTEGVSKVFENKMLRKQMSKQAVESVQNRKLSVTSKLFEGILKKEI</sequence>
<dbReference type="Gene3D" id="3.40.50.2000">
    <property type="entry name" value="Glycogen Phosphorylase B"/>
    <property type="match status" value="1"/>
</dbReference>
<dbReference type="AlphaFoldDB" id="A0A1H2V1W7"/>
<dbReference type="InterPro" id="IPR001296">
    <property type="entry name" value="Glyco_trans_1"/>
</dbReference>
<gene>
    <name evidence="3" type="ORF">SAMN04487759_1273</name>
</gene>
<dbReference type="GO" id="GO:0016757">
    <property type="term" value="F:glycosyltransferase activity"/>
    <property type="evidence" value="ECO:0007669"/>
    <property type="project" value="InterPro"/>
</dbReference>
<name>A0A1H2V1W7_9FIRM</name>
<evidence type="ECO:0000313" key="3">
    <source>
        <dbReference type="EMBL" id="SDW61904.1"/>
    </source>
</evidence>
<dbReference type="PANTHER" id="PTHR46401">
    <property type="entry name" value="GLYCOSYLTRANSFERASE WBBK-RELATED"/>
    <property type="match status" value="1"/>
</dbReference>
<evidence type="ECO:0000256" key="1">
    <source>
        <dbReference type="ARBA" id="ARBA00022679"/>
    </source>
</evidence>
<dbReference type="Gene3D" id="3.40.50.11090">
    <property type="match status" value="1"/>
</dbReference>
<reference evidence="3 4" key="1">
    <citation type="submission" date="2016-10" db="EMBL/GenBank/DDBJ databases">
        <authorList>
            <person name="de Groot N.N."/>
        </authorList>
    </citation>
    <scope>NUCLEOTIDE SEQUENCE [LARGE SCALE GENOMIC DNA]</scope>
    <source>
        <strain evidence="3 4">S3b</strain>
    </source>
</reference>